<evidence type="ECO:0000313" key="3">
    <source>
        <dbReference type="Proteomes" id="UP001396334"/>
    </source>
</evidence>
<name>A0ABR1ZCV9_9ROSI</name>
<feature type="region of interest" description="Disordered" evidence="1">
    <location>
        <begin position="239"/>
        <end position="273"/>
    </location>
</feature>
<evidence type="ECO:0000256" key="1">
    <source>
        <dbReference type="SAM" id="MobiDB-lite"/>
    </source>
</evidence>
<sequence>MDNRTQVQRYQTRLHIQIQGQSQVNQKRIMKKEEPLVASWGSKRINESVVLEVGNLFFNVQIWEVGFSDNSFIPKDTDKRKECDYKPTSSSSSSSEANNNSRRYSIENIREVEEAINEENIGSLNVGDREVEVSKEFSSGKRVLIETNQIEKEGEKSKQQKQSWISVLLRNPGKEGGLETGSIKKDLEVENTDVDFVVNNQAQEVDKTCGFEKLEKTVSGTHKHEDSKGIQFERAFEDASNMGLASSPKKTNEKKGVESFSEPVCPERLSTKGGSENLAIEQDEWSGSSDGGQNYRNVERVFLPEFESRKYLKKRYGSLKCLQDFAISEKEKKKRDRAIRRDKKKSKEEAKNNRLAEGMAKDGVSRILSSKHGGESVPAASSIVLVCFDLHR</sequence>
<organism evidence="2 3">
    <name type="scientific">Hibiscus sabdariffa</name>
    <name type="common">roselle</name>
    <dbReference type="NCBI Taxonomy" id="183260"/>
    <lineage>
        <taxon>Eukaryota</taxon>
        <taxon>Viridiplantae</taxon>
        <taxon>Streptophyta</taxon>
        <taxon>Embryophyta</taxon>
        <taxon>Tracheophyta</taxon>
        <taxon>Spermatophyta</taxon>
        <taxon>Magnoliopsida</taxon>
        <taxon>eudicotyledons</taxon>
        <taxon>Gunneridae</taxon>
        <taxon>Pentapetalae</taxon>
        <taxon>rosids</taxon>
        <taxon>malvids</taxon>
        <taxon>Malvales</taxon>
        <taxon>Malvaceae</taxon>
        <taxon>Malvoideae</taxon>
        <taxon>Hibiscus</taxon>
    </lineage>
</organism>
<comment type="caution">
    <text evidence="2">The sequence shown here is derived from an EMBL/GenBank/DDBJ whole genome shotgun (WGS) entry which is preliminary data.</text>
</comment>
<dbReference type="Proteomes" id="UP001396334">
    <property type="component" value="Unassembled WGS sequence"/>
</dbReference>
<feature type="compositionally biased region" description="Basic and acidic residues" evidence="1">
    <location>
        <begin position="76"/>
        <end position="85"/>
    </location>
</feature>
<gene>
    <name evidence="2" type="ORF">V6N11_078741</name>
</gene>
<dbReference type="EMBL" id="JBBPBN010001488">
    <property type="protein sequence ID" value="KAK8478117.1"/>
    <property type="molecule type" value="Genomic_DNA"/>
</dbReference>
<evidence type="ECO:0000313" key="2">
    <source>
        <dbReference type="EMBL" id="KAK8478117.1"/>
    </source>
</evidence>
<feature type="compositionally biased region" description="Basic and acidic residues" evidence="1">
    <location>
        <begin position="345"/>
        <end position="356"/>
    </location>
</feature>
<feature type="compositionally biased region" description="Basic residues" evidence="1">
    <location>
        <begin position="332"/>
        <end position="344"/>
    </location>
</feature>
<keyword evidence="3" id="KW-1185">Reference proteome</keyword>
<feature type="region of interest" description="Disordered" evidence="1">
    <location>
        <begin position="331"/>
        <end position="356"/>
    </location>
</feature>
<proteinExistence type="predicted"/>
<protein>
    <submittedName>
        <fullName evidence="2">Uncharacterized protein</fullName>
    </submittedName>
</protein>
<accession>A0ABR1ZCV9</accession>
<feature type="region of interest" description="Disordered" evidence="1">
    <location>
        <begin position="76"/>
        <end position="102"/>
    </location>
</feature>
<reference evidence="2 3" key="1">
    <citation type="journal article" date="2024" name="G3 (Bethesda)">
        <title>Genome assembly of Hibiscus sabdariffa L. provides insights into metabolisms of medicinal natural products.</title>
        <authorList>
            <person name="Kim T."/>
        </authorList>
    </citation>
    <scope>NUCLEOTIDE SEQUENCE [LARGE SCALE GENOMIC DNA]</scope>
    <source>
        <strain evidence="2">TK-2024</strain>
        <tissue evidence="2">Old leaves</tissue>
    </source>
</reference>